<keyword evidence="4" id="KW-0472">Membrane</keyword>
<name>A0A016VNQ1_9BILA</name>
<dbReference type="Pfam" id="PF16076">
    <property type="entry name" value="Acyltransf_C"/>
    <property type="match status" value="1"/>
</dbReference>
<dbReference type="InterPro" id="IPR032098">
    <property type="entry name" value="Acyltransf_C"/>
</dbReference>
<dbReference type="STRING" id="53326.A0A016VNQ1"/>
<dbReference type="GO" id="GO:0016746">
    <property type="term" value="F:acyltransferase activity"/>
    <property type="evidence" value="ECO:0007669"/>
    <property type="project" value="UniProtKB-KW"/>
</dbReference>
<dbReference type="CDD" id="cd07990">
    <property type="entry name" value="LPLAT_LCLAT1-like"/>
    <property type="match status" value="1"/>
</dbReference>
<evidence type="ECO:0000256" key="4">
    <source>
        <dbReference type="SAM" id="Phobius"/>
    </source>
</evidence>
<gene>
    <name evidence="6" type="primary">Acey_s0007.g3547</name>
    <name evidence="6" type="ORF">Y032_0007g3547</name>
</gene>
<dbReference type="PANTHER" id="PTHR10983:SF19">
    <property type="entry name" value="PHOSPHOLIPID_GLYCEROL ACYLTRANSFERASE DOMAIN-CONTAINING PROTEIN"/>
    <property type="match status" value="1"/>
</dbReference>
<sequence length="405" mass="45406">MACNSFIFLDRSFGTDRSRLDSMLDYYAKCGFNYQILLYPEGTDKCPLATERSRKFAEENELVHYEYVLHPRTTGFVHMIQNMRKAKYIDHIYDVTIGFGDCIVQSEVDFAVHGVCPKDVHYQVRKLNIADLPKGDKELGEWLVELWKEKEEKLRRFYMLDRKNRMFENTPNGREYEMSNSVFAGQLLINFFWVITTIMWAYGFFMSIDQSGGGETKITKHAQLHLLSVYFLSGKCFEMSDSDEKNKRGDDPFLCRCAPLASLHEHITNHSRSHPITTQMLRLLKLSANHSTAAPPPFSANHNADATPPLILFANHNADATSPSILSAKHNTAVTPPFSANHNADATSPLILSAKHNTAASPPLVLYANDNADAAPPLILSANHNADATSPPILSANQNADATPP</sequence>
<feature type="domain" description="Acyltransferase C-terminal" evidence="5">
    <location>
        <begin position="113"/>
        <end position="165"/>
    </location>
</feature>
<dbReference type="GO" id="GO:0036149">
    <property type="term" value="P:phosphatidylinositol acyl-chain remodeling"/>
    <property type="evidence" value="ECO:0007669"/>
    <property type="project" value="TreeGrafter"/>
</dbReference>
<comment type="similarity">
    <text evidence="1">Belongs to the 1-acyl-sn-glycerol-3-phosphate acyltransferase family.</text>
</comment>
<dbReference type="PANTHER" id="PTHR10983">
    <property type="entry name" value="1-ACYLGLYCEROL-3-PHOSPHATE ACYLTRANSFERASE-RELATED"/>
    <property type="match status" value="1"/>
</dbReference>
<evidence type="ECO:0000313" key="6">
    <source>
        <dbReference type="EMBL" id="EYC29020.1"/>
    </source>
</evidence>
<organism evidence="6 7">
    <name type="scientific">Ancylostoma ceylanicum</name>
    <dbReference type="NCBI Taxonomy" id="53326"/>
    <lineage>
        <taxon>Eukaryota</taxon>
        <taxon>Metazoa</taxon>
        <taxon>Ecdysozoa</taxon>
        <taxon>Nematoda</taxon>
        <taxon>Chromadorea</taxon>
        <taxon>Rhabditida</taxon>
        <taxon>Rhabditina</taxon>
        <taxon>Rhabditomorpha</taxon>
        <taxon>Strongyloidea</taxon>
        <taxon>Ancylostomatidae</taxon>
        <taxon>Ancylostomatinae</taxon>
        <taxon>Ancylostoma</taxon>
    </lineage>
</organism>
<dbReference type="GO" id="GO:0005783">
    <property type="term" value="C:endoplasmic reticulum"/>
    <property type="evidence" value="ECO:0007669"/>
    <property type="project" value="TreeGrafter"/>
</dbReference>
<dbReference type="AlphaFoldDB" id="A0A016VNQ1"/>
<reference evidence="7" key="1">
    <citation type="journal article" date="2015" name="Nat. Genet.">
        <title>The genome and transcriptome of the zoonotic hookworm Ancylostoma ceylanicum identify infection-specific gene families.</title>
        <authorList>
            <person name="Schwarz E.M."/>
            <person name="Hu Y."/>
            <person name="Antoshechkin I."/>
            <person name="Miller M.M."/>
            <person name="Sternberg P.W."/>
            <person name="Aroian R.V."/>
        </authorList>
    </citation>
    <scope>NUCLEOTIDE SEQUENCE</scope>
    <source>
        <strain evidence="7">HY135</strain>
    </source>
</reference>
<evidence type="ECO:0000256" key="3">
    <source>
        <dbReference type="ARBA" id="ARBA00023315"/>
    </source>
</evidence>
<comment type="caution">
    <text evidence="6">The sequence shown here is derived from an EMBL/GenBank/DDBJ whole genome shotgun (WGS) entry which is preliminary data.</text>
</comment>
<keyword evidence="4" id="KW-0812">Transmembrane</keyword>
<keyword evidence="3" id="KW-0012">Acyltransferase</keyword>
<keyword evidence="7" id="KW-1185">Reference proteome</keyword>
<dbReference type="OrthoDB" id="186786at2759"/>
<evidence type="ECO:0000313" key="7">
    <source>
        <dbReference type="Proteomes" id="UP000024635"/>
    </source>
</evidence>
<evidence type="ECO:0000259" key="5">
    <source>
        <dbReference type="Pfam" id="PF16076"/>
    </source>
</evidence>
<dbReference type="Proteomes" id="UP000024635">
    <property type="component" value="Unassembled WGS sequence"/>
</dbReference>
<dbReference type="EMBL" id="JARK01001343">
    <property type="protein sequence ID" value="EYC29020.1"/>
    <property type="molecule type" value="Genomic_DNA"/>
</dbReference>
<evidence type="ECO:0000256" key="1">
    <source>
        <dbReference type="ARBA" id="ARBA00008655"/>
    </source>
</evidence>
<accession>A0A016VNQ1</accession>
<protein>
    <recommendedName>
        <fullName evidence="5">Acyltransferase C-terminal domain-containing protein</fullName>
    </recommendedName>
</protein>
<feature type="transmembrane region" description="Helical" evidence="4">
    <location>
        <begin position="187"/>
        <end position="208"/>
    </location>
</feature>
<keyword evidence="2" id="KW-0808">Transferase</keyword>
<proteinExistence type="inferred from homology"/>
<keyword evidence="4" id="KW-1133">Transmembrane helix</keyword>
<evidence type="ECO:0000256" key="2">
    <source>
        <dbReference type="ARBA" id="ARBA00022679"/>
    </source>
</evidence>